<dbReference type="EMBL" id="MNCJ02000318">
    <property type="protein sequence ID" value="KAF5815195.1"/>
    <property type="molecule type" value="Genomic_DNA"/>
</dbReference>
<dbReference type="SUPFAM" id="SSF52540">
    <property type="entry name" value="P-loop containing nucleoside triphosphate hydrolases"/>
    <property type="match status" value="1"/>
</dbReference>
<dbReference type="PANTHER" id="PTHR43607:SF1">
    <property type="entry name" value="H(+)-TRANSPORTING TWO-SECTOR ATPASE"/>
    <property type="match status" value="1"/>
</dbReference>
<keyword evidence="2" id="KW-0813">Transport</keyword>
<sequence>MLASWLMVNEPVLRTHKPLSVELGPGILGNIFDGIQRPLKTIAKRSGVVMSTFFVVYLSQLLRKIYFGQPKKIGEGDLVTGGDLYATWPVRTPCPVASKLAADTPLLTGQRVLDALFPSVLGGTCVIPGDGNSDNQGY</sequence>
<dbReference type="InterPro" id="IPR022878">
    <property type="entry name" value="V-ATPase_asu"/>
</dbReference>
<dbReference type="GO" id="GO:0046034">
    <property type="term" value="P:ATP metabolic process"/>
    <property type="evidence" value="ECO:0007669"/>
    <property type="project" value="InterPro"/>
</dbReference>
<dbReference type="GO" id="GO:0005524">
    <property type="term" value="F:ATP binding"/>
    <property type="evidence" value="ECO:0007669"/>
    <property type="project" value="UniProtKB-KW"/>
</dbReference>
<evidence type="ECO:0000313" key="7">
    <source>
        <dbReference type="EMBL" id="KAF5815195.1"/>
    </source>
</evidence>
<dbReference type="Gramene" id="mRNA:HanXRQr2_Chr03g0120351">
    <property type="protein sequence ID" value="mRNA:HanXRQr2_Chr03g0120351"/>
    <property type="gene ID" value="HanXRQr2_Chr03g0120351"/>
</dbReference>
<evidence type="ECO:0000313" key="8">
    <source>
        <dbReference type="Proteomes" id="UP000215914"/>
    </source>
</evidence>
<evidence type="ECO:0000256" key="4">
    <source>
        <dbReference type="ARBA" id="ARBA00022840"/>
    </source>
</evidence>
<dbReference type="Gene3D" id="3.40.50.300">
    <property type="entry name" value="P-loop containing nucleotide triphosphate hydrolases"/>
    <property type="match status" value="2"/>
</dbReference>
<evidence type="ECO:0000256" key="6">
    <source>
        <dbReference type="ARBA" id="ARBA00023065"/>
    </source>
</evidence>
<comment type="caution">
    <text evidence="7">The sequence shown here is derived from an EMBL/GenBank/DDBJ whole genome shotgun (WGS) entry which is preliminary data.</text>
</comment>
<dbReference type="PANTHER" id="PTHR43607">
    <property type="entry name" value="V-TYPE PROTON ATPASE CATALYTIC SUBUNIT A"/>
    <property type="match status" value="1"/>
</dbReference>
<accession>A0A9K3NX13</accession>
<gene>
    <name evidence="7" type="ORF">HanXRQr2_Chr03g0120351</name>
</gene>
<evidence type="ECO:0000256" key="5">
    <source>
        <dbReference type="ARBA" id="ARBA00022967"/>
    </source>
</evidence>
<evidence type="ECO:0000256" key="2">
    <source>
        <dbReference type="ARBA" id="ARBA00022448"/>
    </source>
</evidence>
<reference evidence="7" key="2">
    <citation type="submission" date="2020-06" db="EMBL/GenBank/DDBJ databases">
        <title>Helianthus annuus Genome sequencing and assembly Release 2.</title>
        <authorList>
            <person name="Gouzy J."/>
            <person name="Langlade N."/>
            <person name="Munos S."/>
        </authorList>
    </citation>
    <scope>NUCLEOTIDE SEQUENCE</scope>
    <source>
        <tissue evidence="7">Leaves</tissue>
    </source>
</reference>
<evidence type="ECO:0000256" key="1">
    <source>
        <dbReference type="ARBA" id="ARBA00008936"/>
    </source>
</evidence>
<protein>
    <submittedName>
        <fullName evidence="7">H(+)-transporting two-sector ATPase</fullName>
    </submittedName>
</protein>
<organism evidence="7 8">
    <name type="scientific">Helianthus annuus</name>
    <name type="common">Common sunflower</name>
    <dbReference type="NCBI Taxonomy" id="4232"/>
    <lineage>
        <taxon>Eukaryota</taxon>
        <taxon>Viridiplantae</taxon>
        <taxon>Streptophyta</taxon>
        <taxon>Embryophyta</taxon>
        <taxon>Tracheophyta</taxon>
        <taxon>Spermatophyta</taxon>
        <taxon>Magnoliopsida</taxon>
        <taxon>eudicotyledons</taxon>
        <taxon>Gunneridae</taxon>
        <taxon>Pentapetalae</taxon>
        <taxon>asterids</taxon>
        <taxon>campanulids</taxon>
        <taxon>Asterales</taxon>
        <taxon>Asteraceae</taxon>
        <taxon>Asteroideae</taxon>
        <taxon>Heliantheae alliance</taxon>
        <taxon>Heliantheae</taxon>
        <taxon>Helianthus</taxon>
    </lineage>
</organism>
<dbReference type="Gene3D" id="2.40.50.100">
    <property type="match status" value="1"/>
</dbReference>
<keyword evidence="3" id="KW-0547">Nucleotide-binding</keyword>
<name>A0A9K3NX13_HELAN</name>
<proteinExistence type="inferred from homology"/>
<dbReference type="Proteomes" id="UP000215914">
    <property type="component" value="Unassembled WGS sequence"/>
</dbReference>
<dbReference type="InterPro" id="IPR027417">
    <property type="entry name" value="P-loop_NTPase"/>
</dbReference>
<keyword evidence="6" id="KW-0406">Ion transport</keyword>
<keyword evidence="8" id="KW-1185">Reference proteome</keyword>
<keyword evidence="5" id="KW-1278">Translocase</keyword>
<comment type="similarity">
    <text evidence="1">Belongs to the ATPase alpha/beta chains family.</text>
</comment>
<reference evidence="7" key="1">
    <citation type="journal article" date="2017" name="Nature">
        <title>The sunflower genome provides insights into oil metabolism, flowering and Asterid evolution.</title>
        <authorList>
            <person name="Badouin H."/>
            <person name="Gouzy J."/>
            <person name="Grassa C.J."/>
            <person name="Murat F."/>
            <person name="Staton S.E."/>
            <person name="Cottret L."/>
            <person name="Lelandais-Briere C."/>
            <person name="Owens G.L."/>
            <person name="Carrere S."/>
            <person name="Mayjonade B."/>
            <person name="Legrand L."/>
            <person name="Gill N."/>
            <person name="Kane N.C."/>
            <person name="Bowers J.E."/>
            <person name="Hubner S."/>
            <person name="Bellec A."/>
            <person name="Berard A."/>
            <person name="Berges H."/>
            <person name="Blanchet N."/>
            <person name="Boniface M.C."/>
            <person name="Brunel D."/>
            <person name="Catrice O."/>
            <person name="Chaidir N."/>
            <person name="Claudel C."/>
            <person name="Donnadieu C."/>
            <person name="Faraut T."/>
            <person name="Fievet G."/>
            <person name="Helmstetter N."/>
            <person name="King M."/>
            <person name="Knapp S.J."/>
            <person name="Lai Z."/>
            <person name="Le Paslier M.C."/>
            <person name="Lippi Y."/>
            <person name="Lorenzon L."/>
            <person name="Mandel J.R."/>
            <person name="Marage G."/>
            <person name="Marchand G."/>
            <person name="Marquand E."/>
            <person name="Bret-Mestries E."/>
            <person name="Morien E."/>
            <person name="Nambeesan S."/>
            <person name="Nguyen T."/>
            <person name="Pegot-Espagnet P."/>
            <person name="Pouilly N."/>
            <person name="Raftis F."/>
            <person name="Sallet E."/>
            <person name="Schiex T."/>
            <person name="Thomas J."/>
            <person name="Vandecasteele C."/>
            <person name="Vares D."/>
            <person name="Vear F."/>
            <person name="Vautrin S."/>
            <person name="Crespi M."/>
            <person name="Mangin B."/>
            <person name="Burke J.M."/>
            <person name="Salse J."/>
            <person name="Munos S."/>
            <person name="Vincourt P."/>
            <person name="Rieseberg L.H."/>
            <person name="Langlade N.B."/>
        </authorList>
    </citation>
    <scope>NUCLEOTIDE SEQUENCE</scope>
    <source>
        <tissue evidence="7">Leaves</tissue>
    </source>
</reference>
<dbReference type="AlphaFoldDB" id="A0A9K3NX13"/>
<keyword evidence="4" id="KW-0067">ATP-binding</keyword>
<dbReference type="GO" id="GO:0046961">
    <property type="term" value="F:proton-transporting ATPase activity, rotational mechanism"/>
    <property type="evidence" value="ECO:0007669"/>
    <property type="project" value="InterPro"/>
</dbReference>
<evidence type="ECO:0000256" key="3">
    <source>
        <dbReference type="ARBA" id="ARBA00022741"/>
    </source>
</evidence>